<evidence type="ECO:0000313" key="2">
    <source>
        <dbReference type="EMBL" id="ACG30261.1"/>
    </source>
</evidence>
<dbReference type="EMBL" id="EU958143">
    <property type="protein sequence ID" value="ACG30261.1"/>
    <property type="molecule type" value="mRNA"/>
</dbReference>
<protein>
    <submittedName>
        <fullName evidence="2">Uncharacterized protein</fullName>
    </submittedName>
</protein>
<reference evidence="2" key="1">
    <citation type="journal article" date="2009" name="Plant Mol. Biol.">
        <title>Insights into corn genes derived from large-scale cDNA sequencing.</title>
        <authorList>
            <person name="Alexandrov N.N."/>
            <person name="Brover V.V."/>
            <person name="Freidin S."/>
            <person name="Troukhan M.E."/>
            <person name="Tatarinova T.V."/>
            <person name="Zhang H."/>
            <person name="Swaller T.J."/>
            <person name="Lu Y.P."/>
            <person name="Bouck J."/>
            <person name="Flavell R.B."/>
            <person name="Feldmann K.A."/>
        </authorList>
    </citation>
    <scope>NUCLEOTIDE SEQUENCE</scope>
</reference>
<sequence>MLMKCLFAIPFARGQTETETTEAEEEEMPSPPRGRIMPGPTCAQL</sequence>
<feature type="region of interest" description="Disordered" evidence="1">
    <location>
        <begin position="13"/>
        <end position="45"/>
    </location>
</feature>
<dbReference type="AlphaFoldDB" id="B6SZH8"/>
<organism evidence="2">
    <name type="scientific">Zea mays</name>
    <name type="common">Maize</name>
    <dbReference type="NCBI Taxonomy" id="4577"/>
    <lineage>
        <taxon>Eukaryota</taxon>
        <taxon>Viridiplantae</taxon>
        <taxon>Streptophyta</taxon>
        <taxon>Embryophyta</taxon>
        <taxon>Tracheophyta</taxon>
        <taxon>Spermatophyta</taxon>
        <taxon>Magnoliopsida</taxon>
        <taxon>Liliopsida</taxon>
        <taxon>Poales</taxon>
        <taxon>Poaceae</taxon>
        <taxon>PACMAD clade</taxon>
        <taxon>Panicoideae</taxon>
        <taxon>Andropogonodae</taxon>
        <taxon>Andropogoneae</taxon>
        <taxon>Tripsacinae</taxon>
        <taxon>Zea</taxon>
    </lineage>
</organism>
<feature type="compositionally biased region" description="Acidic residues" evidence="1">
    <location>
        <begin position="19"/>
        <end position="28"/>
    </location>
</feature>
<name>B6SZH8_MAIZE</name>
<accession>B6SZH8</accession>
<proteinExistence type="evidence at transcript level"/>
<evidence type="ECO:0000256" key="1">
    <source>
        <dbReference type="SAM" id="MobiDB-lite"/>
    </source>
</evidence>